<dbReference type="InterPro" id="IPR000719">
    <property type="entry name" value="Prot_kinase_dom"/>
</dbReference>
<keyword evidence="2" id="KW-0808">Transferase</keyword>
<feature type="compositionally biased region" description="Polar residues" evidence="7">
    <location>
        <begin position="460"/>
        <end position="481"/>
    </location>
</feature>
<feature type="binding site" evidence="6">
    <location>
        <position position="975"/>
    </location>
    <ligand>
        <name>ATP</name>
        <dbReference type="ChEBI" id="CHEBI:30616"/>
    </ligand>
</feature>
<feature type="region of interest" description="Disordered" evidence="7">
    <location>
        <begin position="498"/>
        <end position="519"/>
    </location>
</feature>
<feature type="domain" description="PH" evidence="8">
    <location>
        <begin position="752"/>
        <end position="925"/>
    </location>
</feature>
<keyword evidence="3 6" id="KW-0547">Nucleotide-binding</keyword>
<feature type="compositionally biased region" description="Basic and acidic residues" evidence="7">
    <location>
        <begin position="1132"/>
        <end position="1144"/>
    </location>
</feature>
<feature type="region of interest" description="Disordered" evidence="7">
    <location>
        <begin position="1319"/>
        <end position="1393"/>
    </location>
</feature>
<dbReference type="InterPro" id="IPR017441">
    <property type="entry name" value="Protein_kinase_ATP_BS"/>
</dbReference>
<dbReference type="Pfam" id="PF00069">
    <property type="entry name" value="Pkinase"/>
    <property type="match status" value="2"/>
</dbReference>
<evidence type="ECO:0000256" key="2">
    <source>
        <dbReference type="ARBA" id="ARBA00022679"/>
    </source>
</evidence>
<feature type="region of interest" description="Disordered" evidence="7">
    <location>
        <begin position="1"/>
        <end position="27"/>
    </location>
</feature>
<dbReference type="PROSITE" id="PS50003">
    <property type="entry name" value="PH_DOMAIN"/>
    <property type="match status" value="1"/>
</dbReference>
<dbReference type="PROSITE" id="PS00107">
    <property type="entry name" value="PROTEIN_KINASE_ATP"/>
    <property type="match status" value="1"/>
</dbReference>
<dbReference type="Gene3D" id="3.30.470.20">
    <property type="entry name" value="ATP-grasp fold, B domain"/>
    <property type="match status" value="1"/>
</dbReference>
<dbReference type="Gene3D" id="2.30.29.30">
    <property type="entry name" value="Pleckstrin-homology domain (PH domain)/Phosphotyrosine-binding domain (PTB)"/>
    <property type="match status" value="1"/>
</dbReference>
<evidence type="ECO:0000256" key="1">
    <source>
        <dbReference type="ARBA" id="ARBA00022527"/>
    </source>
</evidence>
<gene>
    <name evidence="10" type="ORF">FCC1311_103702</name>
</gene>
<dbReference type="PANTHER" id="PTHR24349">
    <property type="entry name" value="SERINE/THREONINE-PROTEIN KINASE"/>
    <property type="match status" value="1"/>
</dbReference>
<name>A0A2R5GTF2_9STRA</name>
<feature type="compositionally biased region" description="Low complexity" evidence="7">
    <location>
        <begin position="1358"/>
        <end position="1367"/>
    </location>
</feature>
<feature type="compositionally biased region" description="Low complexity" evidence="7">
    <location>
        <begin position="582"/>
        <end position="594"/>
    </location>
</feature>
<dbReference type="InterPro" id="IPR011993">
    <property type="entry name" value="PH-like_dom_sf"/>
</dbReference>
<dbReference type="CDD" id="cd00821">
    <property type="entry name" value="PH"/>
    <property type="match status" value="1"/>
</dbReference>
<dbReference type="SUPFAM" id="SSF56059">
    <property type="entry name" value="Glutathione synthetase ATP-binding domain-like"/>
    <property type="match status" value="1"/>
</dbReference>
<keyword evidence="11" id="KW-1185">Reference proteome</keyword>
<evidence type="ECO:0000259" key="9">
    <source>
        <dbReference type="PROSITE" id="PS50011"/>
    </source>
</evidence>
<protein>
    <submittedName>
        <fullName evidence="10">Protein kinase, putative</fullName>
    </submittedName>
</protein>
<evidence type="ECO:0000256" key="7">
    <source>
        <dbReference type="SAM" id="MobiDB-lite"/>
    </source>
</evidence>
<dbReference type="OrthoDB" id="541276at2759"/>
<dbReference type="InterPro" id="IPR011009">
    <property type="entry name" value="Kinase-like_dom_sf"/>
</dbReference>
<evidence type="ECO:0000256" key="6">
    <source>
        <dbReference type="PROSITE-ProRule" id="PRU10141"/>
    </source>
</evidence>
<feature type="compositionally biased region" description="Low complexity" evidence="7">
    <location>
        <begin position="1465"/>
        <end position="1493"/>
    </location>
</feature>
<dbReference type="PROSITE" id="PS50011">
    <property type="entry name" value="PROTEIN_KINASE_DOM"/>
    <property type="match status" value="1"/>
</dbReference>
<organism evidence="10 11">
    <name type="scientific">Hondaea fermentalgiana</name>
    <dbReference type="NCBI Taxonomy" id="2315210"/>
    <lineage>
        <taxon>Eukaryota</taxon>
        <taxon>Sar</taxon>
        <taxon>Stramenopiles</taxon>
        <taxon>Bigyra</taxon>
        <taxon>Labyrinthulomycetes</taxon>
        <taxon>Thraustochytrida</taxon>
        <taxon>Thraustochytriidae</taxon>
        <taxon>Hondaea</taxon>
    </lineage>
</organism>
<evidence type="ECO:0000313" key="11">
    <source>
        <dbReference type="Proteomes" id="UP000241890"/>
    </source>
</evidence>
<comment type="caution">
    <text evidence="10">The sequence shown here is derived from an EMBL/GenBank/DDBJ whole genome shotgun (WGS) entry which is preliminary data.</text>
</comment>
<dbReference type="GO" id="GO:0005524">
    <property type="term" value="F:ATP binding"/>
    <property type="evidence" value="ECO:0007669"/>
    <property type="project" value="UniProtKB-UniRule"/>
</dbReference>
<keyword evidence="5 6" id="KW-0067">ATP-binding</keyword>
<feature type="region of interest" description="Disordered" evidence="7">
    <location>
        <begin position="1109"/>
        <end position="1166"/>
    </location>
</feature>
<dbReference type="Gene3D" id="3.30.200.20">
    <property type="entry name" value="Phosphorylase Kinase, domain 1"/>
    <property type="match status" value="1"/>
</dbReference>
<dbReference type="SMART" id="SM00233">
    <property type="entry name" value="PH"/>
    <property type="match status" value="1"/>
</dbReference>
<feature type="compositionally biased region" description="Low complexity" evidence="7">
    <location>
        <begin position="613"/>
        <end position="630"/>
    </location>
</feature>
<evidence type="ECO:0000259" key="8">
    <source>
        <dbReference type="PROSITE" id="PS50003"/>
    </source>
</evidence>
<proteinExistence type="predicted"/>
<dbReference type="Gene3D" id="1.25.40.10">
    <property type="entry name" value="Tetratricopeptide repeat domain"/>
    <property type="match status" value="1"/>
</dbReference>
<dbReference type="GO" id="GO:0004674">
    <property type="term" value="F:protein serine/threonine kinase activity"/>
    <property type="evidence" value="ECO:0007669"/>
    <property type="project" value="UniProtKB-KW"/>
</dbReference>
<feature type="compositionally biased region" description="Low complexity" evidence="7">
    <location>
        <begin position="562"/>
        <end position="571"/>
    </location>
</feature>
<feature type="region of interest" description="Disordered" evidence="7">
    <location>
        <begin position="1458"/>
        <end position="1493"/>
    </location>
</feature>
<dbReference type="SUPFAM" id="SSF56112">
    <property type="entry name" value="Protein kinase-like (PK-like)"/>
    <property type="match status" value="1"/>
</dbReference>
<dbReference type="Gene3D" id="1.10.510.10">
    <property type="entry name" value="Transferase(Phosphotransferase) domain 1"/>
    <property type="match status" value="1"/>
</dbReference>
<dbReference type="EMBL" id="BEYU01000181">
    <property type="protein sequence ID" value="GBG34146.1"/>
    <property type="molecule type" value="Genomic_DNA"/>
</dbReference>
<evidence type="ECO:0000256" key="4">
    <source>
        <dbReference type="ARBA" id="ARBA00022777"/>
    </source>
</evidence>
<feature type="compositionally biased region" description="Low complexity" evidence="7">
    <location>
        <begin position="1145"/>
        <end position="1166"/>
    </location>
</feature>
<accession>A0A2R5GTF2</accession>
<dbReference type="InterPro" id="IPR050205">
    <property type="entry name" value="CDPK_Ser/Thr_kinases"/>
</dbReference>
<keyword evidence="1" id="KW-0723">Serine/threonine-protein kinase</keyword>
<dbReference type="InterPro" id="IPR011990">
    <property type="entry name" value="TPR-like_helical_dom_sf"/>
</dbReference>
<feature type="region of interest" description="Disordered" evidence="7">
    <location>
        <begin position="550"/>
        <end position="640"/>
    </location>
</feature>
<evidence type="ECO:0000256" key="3">
    <source>
        <dbReference type="ARBA" id="ARBA00022741"/>
    </source>
</evidence>
<keyword evidence="4 10" id="KW-0418">Kinase</keyword>
<dbReference type="InParanoid" id="A0A2R5GTF2"/>
<reference evidence="10 11" key="1">
    <citation type="submission" date="2017-12" db="EMBL/GenBank/DDBJ databases">
        <title>Sequencing, de novo assembly and annotation of complete genome of a new Thraustochytrid species, strain FCC1311.</title>
        <authorList>
            <person name="Sedici K."/>
            <person name="Godart F."/>
            <person name="Aiese Cigliano R."/>
            <person name="Sanseverino W."/>
            <person name="Barakat M."/>
            <person name="Ortet P."/>
            <person name="Marechal E."/>
            <person name="Cagnac O."/>
            <person name="Amato A."/>
        </authorList>
    </citation>
    <scope>NUCLEOTIDE SEQUENCE [LARGE SCALE GENOMIC DNA]</scope>
</reference>
<dbReference type="Proteomes" id="UP000241890">
    <property type="component" value="Unassembled WGS sequence"/>
</dbReference>
<dbReference type="SUPFAM" id="SSF48452">
    <property type="entry name" value="TPR-like"/>
    <property type="match status" value="1"/>
</dbReference>
<dbReference type="SUPFAM" id="SSF50729">
    <property type="entry name" value="PH domain-like"/>
    <property type="match status" value="1"/>
</dbReference>
<feature type="domain" description="Protein kinase" evidence="9">
    <location>
        <begin position="946"/>
        <end position="1298"/>
    </location>
</feature>
<sequence length="1795" mass="193604">MSTSGRRTRASSAAPLSRAGSSGSSTSVQGIDAISIKTLAKLAHDLEQSKFEIKLFTVESDILDSEPGDTGPGDILIEQGTTVRLQSDGYIAANGTRIRPRPSQLREKPYFSWTLSDVLVHVLPDARISRGLFSKRHDSTTVHCMVAGPCAFADFARHMQVFMRSRKYTGLYLDFAAALCAEGANSSSQASHRQASSQPPPPPNSVALCFIDSWTYSWELRRDEPTHAIFGVGLQRPVRVPVDDVTHAEASDILRAVNQTGQTLQNKLTTLSCLLEEPALSDLMAKGISGNKDIAHLRSPVAVLRDVLHRRAALNHGAEAFPEAIVLHLELANALMDLRQKDAAMEHCEMALANSIECHSVQSTQHARTLMLVGVFDVDRGDLPRAQALFESALDICHKCQDDPDHELEAEILHQMSAIKFVKDDLGAAKGFLEDAQAALDANQSDSEPGAASPTGGNLVASSGTNPAKVSQGGPTANTMTADKENAGSVHTTVMHVAHENLRSRPHKKRETSGSVGSIRDDITHNLNIINHRMSSGDALAGTFANANSFGEGRKGARARARGGQDTAGDAARGEEKRAENAAAADPGAQHADQNSGQDRDRSEEATNARSVTTTTATPTPTAATATAAAKGDAQAGDEGETLLPPAVVLSAPVVVDTAAGERKVRGGASEESFSKASETASSAAFPHILSQAQLGPVIPKDPLLSNDVNVGTLTVMGPSPSCPNFGSLEAAHKRVFDSGLTFSEAKGQLWNLRKTGYLMKRGFRYRKLWSRRYIVLSGRMLKYFDQPPRDDIAASSPRGRLELTKHTIIRCSTDADDGPFGFQVLSLEAQIRHNLVTDPAKAMAVAKRAKEKEAAALAAAPESSTHGGSNGGGWNLGSWLRGGDDLDSSSHQEKNRNTRSIWRFQATSEKERKSWMNSLQRAVNLIRRVEVAPTLSGVGSVHYHYQMGDIIGSGRFGDVYGAVATMTGREYAIKVVDKEKRVKTKEAAVLLRNEIKAMRRVTRELDHSNICKLFQAYEDPYMVYLVLEKLDGGDLFEHIAECVPSEAYTEAYAADMIRQIACALKELHSANVVLCDLRPENLLFINESSDTLKVTEFGRAVVLGGDKNRGARAQGSSESLHHANRPASGDPRADRNAARDADATARPNSAGSAAGNEAAVPRGQAAAAATYTQGVNKSGASAKRDSARRSALRRLPLGGMSPYMAPEVASFGKPSRSSDIWALGCIFFALLVGHPPFGGKAPAEMLKSISQGLQADKLNKDEWAGISGPAKVLLFSMLQVDPSKRLTAAQVLDHEWVKNPVADSCLETAHNRIQAYQAQRKAAPTHRPRLRSSTPSAHSSRRDASSFFNIPDRDMSASRASSFVSSTTPTSISSRQTAPVLAGAPHPSPRLQPERSAEFLALDLRAEKIRAQFGAPHKASIRNPSELENSQATFAPPGRFLNDLEGQMRIVREMEQARLRDSSNNDISAASSFSSRSQTMSPSPTAATPVATPGNEDVAAAVKPAPKGRPLVRILQQIVDECGMQMKTISNGWICIIEDENKQKRCVVTGCAFPLNSQSSANLALDKVSAAAVFTDAGVPHVPHTLVFGPTVQYTMASKRRASEGTIAPLMKMLQEHTSGLVLKPKDGNSGRNVILAQTPLEVEAGWLQLLRGGARDFAICPFFHLDKEWRLMVLDQELYVCYCKLRHGTEWRHNVSLGATTSVEVEKDLIDGSLLPLAKQAMSALGLRFASIDIVQLDLDKASDTEKTYANSSGFMVMEINSAVFVDGFLRQHPDSFPACLDMFRNAVTKSIS</sequence>
<evidence type="ECO:0000313" key="10">
    <source>
        <dbReference type="EMBL" id="GBG34146.1"/>
    </source>
</evidence>
<feature type="region of interest" description="Disordered" evidence="7">
    <location>
        <begin position="440"/>
        <end position="482"/>
    </location>
</feature>
<feature type="compositionally biased region" description="Basic and acidic residues" evidence="7">
    <location>
        <begin position="598"/>
        <end position="607"/>
    </location>
</feature>
<evidence type="ECO:0000256" key="5">
    <source>
        <dbReference type="ARBA" id="ARBA00022840"/>
    </source>
</evidence>
<dbReference type="InterPro" id="IPR001849">
    <property type="entry name" value="PH_domain"/>
</dbReference>
<feature type="compositionally biased region" description="Polar residues" evidence="7">
    <location>
        <begin position="1368"/>
        <end position="1378"/>
    </location>
</feature>